<evidence type="ECO:0000313" key="2">
    <source>
        <dbReference type="Proteomes" id="UP000789901"/>
    </source>
</evidence>
<name>A0ABN7W3I4_GIGMA</name>
<accession>A0ABN7W3I4</accession>
<evidence type="ECO:0000313" key="1">
    <source>
        <dbReference type="EMBL" id="CAG8814963.1"/>
    </source>
</evidence>
<protein>
    <submittedName>
        <fullName evidence="1">5940_t:CDS:1</fullName>
    </submittedName>
</protein>
<keyword evidence="2" id="KW-1185">Reference proteome</keyword>
<dbReference type="Proteomes" id="UP000789901">
    <property type="component" value="Unassembled WGS sequence"/>
</dbReference>
<sequence>MGYRGGLSSNNSMANMPSDQISTLRSFNASGAIQYKVPTLTTATQLSTKPLPEPILTSKGFFVFP</sequence>
<reference evidence="1 2" key="1">
    <citation type="submission" date="2021-06" db="EMBL/GenBank/DDBJ databases">
        <authorList>
            <person name="Kallberg Y."/>
            <person name="Tangrot J."/>
            <person name="Rosling A."/>
        </authorList>
    </citation>
    <scope>NUCLEOTIDE SEQUENCE [LARGE SCALE GENOMIC DNA]</scope>
    <source>
        <strain evidence="1 2">120-4 pot B 10/14</strain>
    </source>
</reference>
<dbReference type="EMBL" id="CAJVQB010030039">
    <property type="protein sequence ID" value="CAG8814963.1"/>
    <property type="molecule type" value="Genomic_DNA"/>
</dbReference>
<organism evidence="1 2">
    <name type="scientific">Gigaspora margarita</name>
    <dbReference type="NCBI Taxonomy" id="4874"/>
    <lineage>
        <taxon>Eukaryota</taxon>
        <taxon>Fungi</taxon>
        <taxon>Fungi incertae sedis</taxon>
        <taxon>Mucoromycota</taxon>
        <taxon>Glomeromycotina</taxon>
        <taxon>Glomeromycetes</taxon>
        <taxon>Diversisporales</taxon>
        <taxon>Gigasporaceae</taxon>
        <taxon>Gigaspora</taxon>
    </lineage>
</organism>
<comment type="caution">
    <text evidence="1">The sequence shown here is derived from an EMBL/GenBank/DDBJ whole genome shotgun (WGS) entry which is preliminary data.</text>
</comment>
<feature type="non-terminal residue" evidence="1">
    <location>
        <position position="65"/>
    </location>
</feature>
<gene>
    <name evidence="1" type="ORF">GMARGA_LOCUS26169</name>
</gene>
<proteinExistence type="predicted"/>